<dbReference type="EMBL" id="MU393632">
    <property type="protein sequence ID" value="KAI4859464.1"/>
    <property type="molecule type" value="Genomic_DNA"/>
</dbReference>
<evidence type="ECO:0000313" key="1">
    <source>
        <dbReference type="EMBL" id="KAI4859464.1"/>
    </source>
</evidence>
<evidence type="ECO:0000313" key="2">
    <source>
        <dbReference type="Proteomes" id="UP001497700"/>
    </source>
</evidence>
<reference evidence="1 2" key="1">
    <citation type="journal article" date="2022" name="New Phytol.">
        <title>Ecological generalism drives hyperdiversity of secondary metabolite gene clusters in xylarialean endophytes.</title>
        <authorList>
            <person name="Franco M.E.E."/>
            <person name="Wisecaver J.H."/>
            <person name="Arnold A.E."/>
            <person name="Ju Y.M."/>
            <person name="Slot J.C."/>
            <person name="Ahrendt S."/>
            <person name="Moore L.P."/>
            <person name="Eastman K.E."/>
            <person name="Scott K."/>
            <person name="Konkel Z."/>
            <person name="Mondo S.J."/>
            <person name="Kuo A."/>
            <person name="Hayes R.D."/>
            <person name="Haridas S."/>
            <person name="Andreopoulos B."/>
            <person name="Riley R."/>
            <person name="LaButti K."/>
            <person name="Pangilinan J."/>
            <person name="Lipzen A."/>
            <person name="Amirebrahimi M."/>
            <person name="Yan J."/>
            <person name="Adam C."/>
            <person name="Keymanesh K."/>
            <person name="Ng V."/>
            <person name="Louie K."/>
            <person name="Northen T."/>
            <person name="Drula E."/>
            <person name="Henrissat B."/>
            <person name="Hsieh H.M."/>
            <person name="Youens-Clark K."/>
            <person name="Lutzoni F."/>
            <person name="Miadlikowska J."/>
            <person name="Eastwood D.C."/>
            <person name="Hamelin R.C."/>
            <person name="Grigoriev I.V."/>
            <person name="U'Ren J.M."/>
        </authorList>
    </citation>
    <scope>NUCLEOTIDE SEQUENCE [LARGE SCALE GENOMIC DNA]</scope>
    <source>
        <strain evidence="1 2">CBS 119005</strain>
    </source>
</reference>
<sequence length="189" mass="21256">MVPKYVLCLDAIVLLITTRLSFSSLMRPLRLSTFLRVPSSLAELMTMSEATYSRYPGTPQPRCFRRSPLTYILRAHAHAQPYITYLLVRSPVRYLDLDFKSRVLQRKSSLLLEAGIKLHFSSTERILAVRLELSAPLGYLPVSSPVVLLHFDVSIQQTRDEASCVSFPPEAYGIASSTSQAVLFFLACL</sequence>
<organism evidence="1 2">
    <name type="scientific">Hypoxylon rubiginosum</name>
    <dbReference type="NCBI Taxonomy" id="110542"/>
    <lineage>
        <taxon>Eukaryota</taxon>
        <taxon>Fungi</taxon>
        <taxon>Dikarya</taxon>
        <taxon>Ascomycota</taxon>
        <taxon>Pezizomycotina</taxon>
        <taxon>Sordariomycetes</taxon>
        <taxon>Xylariomycetidae</taxon>
        <taxon>Xylariales</taxon>
        <taxon>Hypoxylaceae</taxon>
        <taxon>Hypoxylon</taxon>
    </lineage>
</organism>
<name>A0ACB9YJ96_9PEZI</name>
<accession>A0ACB9YJ96</accession>
<dbReference type="Proteomes" id="UP001497700">
    <property type="component" value="Unassembled WGS sequence"/>
</dbReference>
<gene>
    <name evidence="1" type="ORF">F4820DRAFT_166000</name>
</gene>
<comment type="caution">
    <text evidence="1">The sequence shown here is derived from an EMBL/GenBank/DDBJ whole genome shotgun (WGS) entry which is preliminary data.</text>
</comment>
<keyword evidence="2" id="KW-1185">Reference proteome</keyword>
<protein>
    <submittedName>
        <fullName evidence="1">Uncharacterized protein</fullName>
    </submittedName>
</protein>
<proteinExistence type="predicted"/>